<evidence type="ECO:0000256" key="2">
    <source>
        <dbReference type="ARBA" id="ARBA00005733"/>
    </source>
</evidence>
<dbReference type="SUPFAM" id="SSF46689">
    <property type="entry name" value="Homeodomain-like"/>
    <property type="match status" value="1"/>
</dbReference>
<keyword evidence="9" id="KW-0804">Transcription</keyword>
<dbReference type="Gene3D" id="1.10.10.60">
    <property type="entry name" value="Homeodomain-like"/>
    <property type="match status" value="1"/>
</dbReference>
<proteinExistence type="inferred from homology"/>
<evidence type="ECO:0000313" key="19">
    <source>
        <dbReference type="EMBL" id="KAK6190042.1"/>
    </source>
</evidence>
<dbReference type="GO" id="GO:0000977">
    <property type="term" value="F:RNA polymerase II transcription regulatory region sequence-specific DNA binding"/>
    <property type="evidence" value="ECO:0007669"/>
    <property type="project" value="TreeGrafter"/>
</dbReference>
<dbReference type="Pfam" id="PF00046">
    <property type="entry name" value="Homeodomain"/>
    <property type="match status" value="1"/>
</dbReference>
<evidence type="ECO:0000256" key="8">
    <source>
        <dbReference type="ARBA" id="ARBA00023159"/>
    </source>
</evidence>
<sequence>MTSATGLVKSARVFDGYSSLTNLSMENGGDDFLSSTGRLADSKVSNYNQHSIDGILGTKRHPEIERDMDDSSDSKSLINGDSDSLKLDNMSGDRDDLKCESSDTEKGCDDKSLSEDDLDAKRKKRRNRTTFTSFQLEEMERVFQKTHYPDVYAREQLALRCNLTEARVQVWFQNRRAKWRKRERFGQLQTMRAMATAATHGYEMQLGPRHDTYSQMQHNPWAANGPAQYPMTTMPGMGSSCMAGQNDLPSFMGLAHQNSLAANQFAANQLAANQFAAGQLAANQLAASQRSSGGLTHSNHGSMPFPNAQVGLDTGMDPELRSSSIAALRLKAREHSVSMGLLSAYGK</sequence>
<dbReference type="PROSITE" id="PS50071">
    <property type="entry name" value="HOMEOBOX_2"/>
    <property type="match status" value="1"/>
</dbReference>
<reference evidence="18 20" key="1">
    <citation type="submission" date="2024-01" db="EMBL/GenBank/DDBJ databases">
        <title>The genome of the rayed Mediterranean limpet Patella caerulea (Linnaeus, 1758).</title>
        <authorList>
            <person name="Anh-Thu Weber A."/>
            <person name="Halstead-Nussloch G."/>
        </authorList>
    </citation>
    <scope>NUCLEOTIDE SEQUENCE [LARGE SCALE GENOMIC DNA]</scope>
    <source>
        <strain evidence="18">AATW-2023a</strain>
        <tissue evidence="18">Whole specimen</tissue>
    </source>
</reference>
<feature type="region of interest" description="Disordered" evidence="15">
    <location>
        <begin position="291"/>
        <end position="313"/>
    </location>
</feature>
<evidence type="ECO:0000256" key="3">
    <source>
        <dbReference type="ARBA" id="ARBA00022473"/>
    </source>
</evidence>
<dbReference type="AlphaFoldDB" id="A0AAN8Q6X7"/>
<keyword evidence="10 13" id="KW-0539">Nucleus</keyword>
<evidence type="ECO:0000256" key="5">
    <source>
        <dbReference type="ARBA" id="ARBA00023015"/>
    </source>
</evidence>
<feature type="DNA-binding region" description="Homeobox" evidence="13">
    <location>
        <begin position="124"/>
        <end position="183"/>
    </location>
</feature>
<keyword evidence="4" id="KW-0597">Phosphoprotein</keyword>
<dbReference type="PROSITE" id="PS00027">
    <property type="entry name" value="HOMEOBOX_1"/>
    <property type="match status" value="1"/>
</dbReference>
<dbReference type="CDD" id="cd00086">
    <property type="entry name" value="homeodomain"/>
    <property type="match status" value="1"/>
</dbReference>
<evidence type="ECO:0000259" key="16">
    <source>
        <dbReference type="PROSITE" id="PS50071"/>
    </source>
</evidence>
<accession>A0AAN8Q6X7</accession>
<keyword evidence="6 13" id="KW-0238">DNA-binding</keyword>
<evidence type="ECO:0000313" key="18">
    <source>
        <dbReference type="EMBL" id="KAK6184350.1"/>
    </source>
</evidence>
<gene>
    <name evidence="19" type="ORF">SNE40_001988</name>
    <name evidence="18" type="ORF">SNE40_006837</name>
</gene>
<comment type="subcellular location">
    <subcellularLocation>
        <location evidence="1 13 14">Nucleus</location>
    </subcellularLocation>
</comment>
<feature type="region of interest" description="Disordered" evidence="15">
    <location>
        <begin position="53"/>
        <end position="125"/>
    </location>
</feature>
<dbReference type="Proteomes" id="UP001347796">
    <property type="component" value="Unassembled WGS sequence"/>
</dbReference>
<organism evidence="18 20">
    <name type="scientific">Patella caerulea</name>
    <name type="common">Rayed Mediterranean limpet</name>
    <dbReference type="NCBI Taxonomy" id="87958"/>
    <lineage>
        <taxon>Eukaryota</taxon>
        <taxon>Metazoa</taxon>
        <taxon>Spiralia</taxon>
        <taxon>Lophotrochozoa</taxon>
        <taxon>Mollusca</taxon>
        <taxon>Gastropoda</taxon>
        <taxon>Patellogastropoda</taxon>
        <taxon>Patelloidea</taxon>
        <taxon>Patellidae</taxon>
        <taxon>Patella</taxon>
    </lineage>
</organism>
<dbReference type="InterPro" id="IPR001356">
    <property type="entry name" value="HD"/>
</dbReference>
<dbReference type="InterPro" id="IPR017970">
    <property type="entry name" value="Homeobox_CS"/>
</dbReference>
<keyword evidence="20" id="KW-1185">Reference proteome</keyword>
<evidence type="ECO:0000256" key="12">
    <source>
        <dbReference type="ARBA" id="ARBA00074894"/>
    </source>
</evidence>
<protein>
    <recommendedName>
        <fullName evidence="12">Homeobox protein aristaless-like 4</fullName>
    </recommendedName>
</protein>
<dbReference type="EMBL" id="JAZGQO010000002">
    <property type="protein sequence ID" value="KAK6190042.1"/>
    <property type="molecule type" value="Genomic_DNA"/>
</dbReference>
<evidence type="ECO:0000256" key="4">
    <source>
        <dbReference type="ARBA" id="ARBA00022553"/>
    </source>
</evidence>
<feature type="compositionally biased region" description="Polar residues" evidence="15">
    <location>
        <begin position="291"/>
        <end position="301"/>
    </location>
</feature>
<dbReference type="PROSITE" id="PS50803">
    <property type="entry name" value="OAR"/>
    <property type="match status" value="1"/>
</dbReference>
<dbReference type="InterPro" id="IPR050649">
    <property type="entry name" value="Paired_Homeobox_TFs"/>
</dbReference>
<evidence type="ECO:0000313" key="20">
    <source>
        <dbReference type="Proteomes" id="UP001347796"/>
    </source>
</evidence>
<dbReference type="EMBL" id="JAZGQO010000006">
    <property type="protein sequence ID" value="KAK6184350.1"/>
    <property type="molecule type" value="Genomic_DNA"/>
</dbReference>
<feature type="compositionally biased region" description="Basic and acidic residues" evidence="15">
    <location>
        <begin position="83"/>
        <end position="114"/>
    </location>
</feature>
<comment type="subunit">
    <text evidence="11">Binds DNA.</text>
</comment>
<evidence type="ECO:0000256" key="11">
    <source>
        <dbReference type="ARBA" id="ARBA00064179"/>
    </source>
</evidence>
<comment type="similarity">
    <text evidence="2">Belongs to the paired homeobox family.</text>
</comment>
<dbReference type="GO" id="GO:0048513">
    <property type="term" value="P:animal organ development"/>
    <property type="evidence" value="ECO:0007669"/>
    <property type="project" value="UniProtKB-ARBA"/>
</dbReference>
<evidence type="ECO:0000256" key="10">
    <source>
        <dbReference type="ARBA" id="ARBA00023242"/>
    </source>
</evidence>
<evidence type="ECO:0000256" key="9">
    <source>
        <dbReference type="ARBA" id="ARBA00023163"/>
    </source>
</evidence>
<keyword evidence="5" id="KW-0805">Transcription regulation</keyword>
<evidence type="ECO:0000259" key="17">
    <source>
        <dbReference type="PROSITE" id="PS50803"/>
    </source>
</evidence>
<evidence type="ECO:0000256" key="15">
    <source>
        <dbReference type="SAM" id="MobiDB-lite"/>
    </source>
</evidence>
<dbReference type="PANTHER" id="PTHR24329:SF543">
    <property type="entry name" value="FI01017P-RELATED"/>
    <property type="match status" value="1"/>
</dbReference>
<comment type="caution">
    <text evidence="18">The sequence shown here is derived from an EMBL/GenBank/DDBJ whole genome shotgun (WGS) entry which is preliminary data.</text>
</comment>
<feature type="domain" description="OAR" evidence="17">
    <location>
        <begin position="323"/>
        <end position="336"/>
    </location>
</feature>
<evidence type="ECO:0000256" key="13">
    <source>
        <dbReference type="PROSITE-ProRule" id="PRU00108"/>
    </source>
</evidence>
<dbReference type="InterPro" id="IPR009057">
    <property type="entry name" value="Homeodomain-like_sf"/>
</dbReference>
<evidence type="ECO:0000256" key="7">
    <source>
        <dbReference type="ARBA" id="ARBA00023155"/>
    </source>
</evidence>
<evidence type="ECO:0000256" key="1">
    <source>
        <dbReference type="ARBA" id="ARBA00004123"/>
    </source>
</evidence>
<dbReference type="SMART" id="SM00389">
    <property type="entry name" value="HOX"/>
    <property type="match status" value="1"/>
</dbReference>
<dbReference type="FunFam" id="1.10.10.60:FF:000127">
    <property type="entry name" value="homeobox protein aristaless-like 4"/>
    <property type="match status" value="1"/>
</dbReference>
<evidence type="ECO:0000256" key="6">
    <source>
        <dbReference type="ARBA" id="ARBA00023125"/>
    </source>
</evidence>
<evidence type="ECO:0000256" key="14">
    <source>
        <dbReference type="RuleBase" id="RU000682"/>
    </source>
</evidence>
<name>A0AAN8Q6X7_PATCE</name>
<keyword evidence="3" id="KW-0217">Developmental protein</keyword>
<dbReference type="PANTHER" id="PTHR24329">
    <property type="entry name" value="HOMEOBOX PROTEIN ARISTALESS"/>
    <property type="match status" value="1"/>
</dbReference>
<keyword evidence="7 13" id="KW-0371">Homeobox</keyword>
<feature type="domain" description="Homeobox" evidence="16">
    <location>
        <begin position="122"/>
        <end position="182"/>
    </location>
</feature>
<dbReference type="GO" id="GO:0005634">
    <property type="term" value="C:nucleus"/>
    <property type="evidence" value="ECO:0007669"/>
    <property type="project" value="UniProtKB-SubCell"/>
</dbReference>
<keyword evidence="8" id="KW-0010">Activator</keyword>
<dbReference type="InterPro" id="IPR003654">
    <property type="entry name" value="OAR_dom"/>
</dbReference>
<dbReference type="Pfam" id="PF03826">
    <property type="entry name" value="OAR"/>
    <property type="match status" value="1"/>
</dbReference>
<dbReference type="GO" id="GO:0000981">
    <property type="term" value="F:DNA-binding transcription factor activity, RNA polymerase II-specific"/>
    <property type="evidence" value="ECO:0007669"/>
    <property type="project" value="InterPro"/>
</dbReference>